<dbReference type="AlphaFoldDB" id="A0A2K9NGW4"/>
<keyword evidence="3" id="KW-0547">Nucleotide-binding</keyword>
<organism evidence="7 8">
    <name type="scientific">Niveispirillum cyanobacteriorum</name>
    <dbReference type="NCBI Taxonomy" id="1612173"/>
    <lineage>
        <taxon>Bacteria</taxon>
        <taxon>Pseudomonadati</taxon>
        <taxon>Pseudomonadota</taxon>
        <taxon>Alphaproteobacteria</taxon>
        <taxon>Rhodospirillales</taxon>
        <taxon>Azospirillaceae</taxon>
        <taxon>Niveispirillum</taxon>
    </lineage>
</organism>
<dbReference type="GO" id="GO:0034040">
    <property type="term" value="F:ATPase-coupled lipid transmembrane transporter activity"/>
    <property type="evidence" value="ECO:0007669"/>
    <property type="project" value="TreeGrafter"/>
</dbReference>
<dbReference type="InterPro" id="IPR003593">
    <property type="entry name" value="AAA+_ATPase"/>
</dbReference>
<evidence type="ECO:0000313" key="8">
    <source>
        <dbReference type="Proteomes" id="UP000234752"/>
    </source>
</evidence>
<dbReference type="GO" id="GO:0140359">
    <property type="term" value="F:ABC-type transporter activity"/>
    <property type="evidence" value="ECO:0007669"/>
    <property type="project" value="InterPro"/>
</dbReference>
<evidence type="ECO:0000256" key="3">
    <source>
        <dbReference type="ARBA" id="ARBA00022741"/>
    </source>
</evidence>
<sequence>MTLSLEATNTRPPDFIWGADAATATAAASPDMTPCFEGLSLLLKHLGWPVTARQVAEAMPVAPGLDPADDLRDVLGRLGFSAMVQAGGHFSPKTLARLHGTRRDRRLPLLYLPVSGAPLLVESHGHQLTILQPQEGGGAFRTERKEGLDAGMVVVLAPPSGAASGDKQPWLRARISEGMPLVVVSLLLTLLANALALANPLFVMSVYDKVIAANQPDLLVMLGVGAIGACLLELIIRRTRSRTMAHAGARLGYLVGNAVLGRLLALPSAMTERVSIAAQLARVRDIDRVRDLLTGPLAQACMDLPFMFLFIGAIFAMGGWLGLVPLVAVGVYAIVAAIANAIIQQRVTRSAIANARRQELALEIIERMKAIRILGDLDIWRQRYANVVREAAAANLNHSQAAATVATISVMMGTLTALATLLTGIHQVMAGSLSTGGLIACMMLVWRMLGPLQAAFTASARVTQIRSSMKQIETLMATSPERSEAARPNRGGQIEGRVTFNRVTFRYGRESEPVLGNLSFDVAPREVVAVVGRCGGGKSTLLKLVSGLYTPQGGSIRIDGRDIRQFDPVQLRRSIAFVTQVPQFFQGTLADNLRLAAPTASDNELMDALDRAGALEAVRRLKDGLHTRFDLHEKPLPTAVQARLSLARAYLRHAPLVLLDEPISGFDFEGEFAFMSAIETLRQQATVFFATHRRSHLGIADKVLILEHGTTRYFGTADKVRDRIPKGMI</sequence>
<dbReference type="InterPro" id="IPR036640">
    <property type="entry name" value="ABC1_TM_sf"/>
</dbReference>
<keyword evidence="4" id="KW-0067">ATP-binding</keyword>
<dbReference type="GO" id="GO:0016887">
    <property type="term" value="F:ATP hydrolysis activity"/>
    <property type="evidence" value="ECO:0007669"/>
    <property type="project" value="InterPro"/>
</dbReference>
<dbReference type="GO" id="GO:0005886">
    <property type="term" value="C:plasma membrane"/>
    <property type="evidence" value="ECO:0007669"/>
    <property type="project" value="UniProtKB-SubCell"/>
</dbReference>
<evidence type="ECO:0000256" key="6">
    <source>
        <dbReference type="ARBA" id="ARBA00023136"/>
    </source>
</evidence>
<gene>
    <name evidence="7" type="ORF">C0V82_18355</name>
</gene>
<evidence type="ECO:0000256" key="2">
    <source>
        <dbReference type="ARBA" id="ARBA00022692"/>
    </source>
</evidence>
<reference evidence="7 8" key="1">
    <citation type="submission" date="2017-12" db="EMBL/GenBank/DDBJ databases">
        <title>Genomes of bacteria within cyanobacterial aggregates.</title>
        <authorList>
            <person name="Cai H."/>
        </authorList>
    </citation>
    <scope>NUCLEOTIDE SEQUENCE [LARGE SCALE GENOMIC DNA]</scope>
    <source>
        <strain evidence="7 8">TH16</strain>
    </source>
</reference>
<dbReference type="PANTHER" id="PTHR24221:SF248">
    <property type="entry name" value="ABC TRANSPORTER TRANSMEMBRANE REGION"/>
    <property type="match status" value="1"/>
</dbReference>
<dbReference type="EMBL" id="CP025612">
    <property type="protein sequence ID" value="AUN32341.1"/>
    <property type="molecule type" value="Genomic_DNA"/>
</dbReference>
<dbReference type="Pfam" id="PF00664">
    <property type="entry name" value="ABC_membrane"/>
    <property type="match status" value="1"/>
</dbReference>
<dbReference type="Proteomes" id="UP000234752">
    <property type="component" value="Chromosome eg_2"/>
</dbReference>
<keyword evidence="5" id="KW-1133">Transmembrane helix</keyword>
<dbReference type="PROSITE" id="PS50929">
    <property type="entry name" value="ABC_TM1F"/>
    <property type="match status" value="1"/>
</dbReference>
<dbReference type="Gene3D" id="1.20.1560.10">
    <property type="entry name" value="ABC transporter type 1, transmembrane domain"/>
    <property type="match status" value="1"/>
</dbReference>
<comment type="subcellular location">
    <subcellularLocation>
        <location evidence="1">Cell membrane</location>
        <topology evidence="1">Multi-pass membrane protein</topology>
    </subcellularLocation>
</comment>
<dbReference type="SUPFAM" id="SSF90123">
    <property type="entry name" value="ABC transporter transmembrane region"/>
    <property type="match status" value="1"/>
</dbReference>
<evidence type="ECO:0000256" key="5">
    <source>
        <dbReference type="ARBA" id="ARBA00022989"/>
    </source>
</evidence>
<dbReference type="SUPFAM" id="SSF52540">
    <property type="entry name" value="P-loop containing nucleoside triphosphate hydrolases"/>
    <property type="match status" value="1"/>
</dbReference>
<dbReference type="Gene3D" id="3.40.50.300">
    <property type="entry name" value="P-loop containing nucleotide triphosphate hydrolases"/>
    <property type="match status" value="1"/>
</dbReference>
<dbReference type="InterPro" id="IPR039421">
    <property type="entry name" value="Type_1_exporter"/>
</dbReference>
<dbReference type="OrthoDB" id="5288404at2"/>
<dbReference type="RefSeq" id="WP_102113879.1">
    <property type="nucleotide sequence ID" value="NZ_BMGN01000007.1"/>
</dbReference>
<dbReference type="Pfam" id="PF00005">
    <property type="entry name" value="ABC_tran"/>
    <property type="match status" value="1"/>
</dbReference>
<evidence type="ECO:0000313" key="7">
    <source>
        <dbReference type="EMBL" id="AUN32341.1"/>
    </source>
</evidence>
<dbReference type="PANTHER" id="PTHR24221">
    <property type="entry name" value="ATP-BINDING CASSETTE SUB-FAMILY B"/>
    <property type="match status" value="1"/>
</dbReference>
<evidence type="ECO:0000256" key="4">
    <source>
        <dbReference type="ARBA" id="ARBA00022840"/>
    </source>
</evidence>
<dbReference type="PROSITE" id="PS50893">
    <property type="entry name" value="ABC_TRANSPORTER_2"/>
    <property type="match status" value="1"/>
</dbReference>
<dbReference type="InterPro" id="IPR011527">
    <property type="entry name" value="ABC1_TM_dom"/>
</dbReference>
<dbReference type="KEGG" id="ncb:C0V82_18355"/>
<keyword evidence="8" id="KW-1185">Reference proteome</keyword>
<dbReference type="InterPro" id="IPR003439">
    <property type="entry name" value="ABC_transporter-like_ATP-bd"/>
</dbReference>
<proteinExistence type="predicted"/>
<evidence type="ECO:0000256" key="1">
    <source>
        <dbReference type="ARBA" id="ARBA00004651"/>
    </source>
</evidence>
<protein>
    <submittedName>
        <fullName evidence="7">Uncharacterized protein</fullName>
    </submittedName>
</protein>
<accession>A0A2K9NGW4</accession>
<keyword evidence="6" id="KW-0472">Membrane</keyword>
<dbReference type="InterPro" id="IPR027417">
    <property type="entry name" value="P-loop_NTPase"/>
</dbReference>
<dbReference type="GO" id="GO:0005524">
    <property type="term" value="F:ATP binding"/>
    <property type="evidence" value="ECO:0007669"/>
    <property type="project" value="UniProtKB-KW"/>
</dbReference>
<dbReference type="SMART" id="SM00382">
    <property type="entry name" value="AAA"/>
    <property type="match status" value="1"/>
</dbReference>
<name>A0A2K9NGW4_9PROT</name>
<keyword evidence="2" id="KW-0812">Transmembrane</keyword>